<sequence length="258" mass="29989">MGPTGLQEGEESVKSYTRRIPRNKTVELNENSNALDKFNHTFYRVAQELTPWGFIRGRAIRRELLLRGKAFTFRVYFRCNGASTLKFGVYVNIFSDRLAQWHRENYADTNHQLEAGNVLTLPLRALVDGGESERFDVTFEVERERVIRSIVDQVTEGLYPFLERFEEGLIGLVDQVAREGFAPQAGFVTNLNFLLCFGNAKKAQQGMENFLRAMPEYRALYEEYRREDPLNFMISKGEYGLMIKEILYNHIEIDFTQL</sequence>
<proteinExistence type="predicted"/>
<protein>
    <recommendedName>
        <fullName evidence="3">DUF4304 domain-containing protein</fullName>
    </recommendedName>
</protein>
<dbReference type="AlphaFoldDB" id="A0A9X8UH47"/>
<gene>
    <name evidence="1" type="ORF">EDD78_11627</name>
</gene>
<name>A0A9X8UH47_9FIRM</name>
<dbReference type="EMBL" id="SLUK01000016">
    <property type="protein sequence ID" value="TCL41029.1"/>
    <property type="molecule type" value="Genomic_DNA"/>
</dbReference>
<comment type="caution">
    <text evidence="1">The sequence shown here is derived from an EMBL/GenBank/DDBJ whole genome shotgun (WGS) entry which is preliminary data.</text>
</comment>
<evidence type="ECO:0008006" key="3">
    <source>
        <dbReference type="Google" id="ProtNLM"/>
    </source>
</evidence>
<evidence type="ECO:0000313" key="2">
    <source>
        <dbReference type="Proteomes" id="UP000294682"/>
    </source>
</evidence>
<dbReference type="Proteomes" id="UP000294682">
    <property type="component" value="Unassembled WGS sequence"/>
</dbReference>
<evidence type="ECO:0000313" key="1">
    <source>
        <dbReference type="EMBL" id="TCL41029.1"/>
    </source>
</evidence>
<keyword evidence="2" id="KW-1185">Reference proteome</keyword>
<reference evidence="1 2" key="1">
    <citation type="submission" date="2019-03" db="EMBL/GenBank/DDBJ databases">
        <title>Genomic Encyclopedia of Type Strains, Phase IV (KMG-IV): sequencing the most valuable type-strain genomes for metagenomic binning, comparative biology and taxonomic classification.</title>
        <authorList>
            <person name="Goeker M."/>
        </authorList>
    </citation>
    <scope>NUCLEOTIDE SEQUENCE [LARGE SCALE GENOMIC DNA]</scope>
    <source>
        <strain evidence="1 2">DSM 100433</strain>
    </source>
</reference>
<organism evidence="1 2">
    <name type="scientific">Harryflintia acetispora</name>
    <dbReference type="NCBI Taxonomy" id="1849041"/>
    <lineage>
        <taxon>Bacteria</taxon>
        <taxon>Bacillati</taxon>
        <taxon>Bacillota</taxon>
        <taxon>Clostridia</taxon>
        <taxon>Eubacteriales</taxon>
        <taxon>Oscillospiraceae</taxon>
        <taxon>Harryflintia</taxon>
    </lineage>
</organism>
<accession>A0A9X8UH47</accession>